<organism evidence="3">
    <name type="scientific">hydrothermal vent metagenome</name>
    <dbReference type="NCBI Taxonomy" id="652676"/>
    <lineage>
        <taxon>unclassified sequences</taxon>
        <taxon>metagenomes</taxon>
        <taxon>ecological metagenomes</taxon>
    </lineage>
</organism>
<accession>A0A3B0VMH3</accession>
<dbReference type="AlphaFoldDB" id="A0A3B0VMH3"/>
<dbReference type="Pfam" id="PF00561">
    <property type="entry name" value="Abhydrolase_1"/>
    <property type="match status" value="1"/>
</dbReference>
<name>A0A3B0VMH3_9ZZZZ</name>
<feature type="domain" description="AB hydrolase-1" evidence="1">
    <location>
        <begin position="42"/>
        <end position="96"/>
    </location>
</feature>
<dbReference type="EMBL" id="UOFA01000139">
    <property type="protein sequence ID" value="VAW44818.1"/>
    <property type="molecule type" value="Genomic_DNA"/>
</dbReference>
<reference evidence="3" key="1">
    <citation type="submission" date="2018-06" db="EMBL/GenBank/DDBJ databases">
        <authorList>
            <person name="Zhirakovskaya E."/>
        </authorList>
    </citation>
    <scope>NUCLEOTIDE SEQUENCE</scope>
</reference>
<dbReference type="PANTHER" id="PTHR43722">
    <property type="entry name" value="PROLINE IMINOPEPTIDASE"/>
    <property type="match status" value="1"/>
</dbReference>
<dbReference type="InterPro" id="IPR000073">
    <property type="entry name" value="AB_hydrolase_1"/>
</dbReference>
<dbReference type="PANTHER" id="PTHR43722:SF1">
    <property type="entry name" value="PROLINE IMINOPEPTIDASE"/>
    <property type="match status" value="1"/>
</dbReference>
<dbReference type="Pfam" id="PF08386">
    <property type="entry name" value="Abhydrolase_4"/>
    <property type="match status" value="1"/>
</dbReference>
<dbReference type="InterPro" id="IPR013595">
    <property type="entry name" value="Pept_S33_TAP-like_C"/>
</dbReference>
<evidence type="ECO:0000259" key="1">
    <source>
        <dbReference type="Pfam" id="PF00561"/>
    </source>
</evidence>
<evidence type="ECO:0000313" key="3">
    <source>
        <dbReference type="EMBL" id="VAW44818.1"/>
    </source>
</evidence>
<dbReference type="SUPFAM" id="SSF53474">
    <property type="entry name" value="alpha/beta-Hydrolases"/>
    <property type="match status" value="1"/>
</dbReference>
<protein>
    <submittedName>
        <fullName evidence="3">FIG032621: Hydrolase, alpha/beta hydrolase fold family</fullName>
    </submittedName>
</protein>
<keyword evidence="3" id="KW-0378">Hydrolase</keyword>
<proteinExistence type="predicted"/>
<sequence>GDSNPLRCEIDPDEYEALSDLTSDAWKDWIKACHKSLNANTRMYTTSVAIEDLEAVRQALGIRQWNIYGGSYGTRKALTYMNMYPEAIRSVVLDGVVSQDEVLGASHEANLRSTLSRIFKLCEQDTACDEAFGDAEQQMWTFLDQLKEEPIKLRLQNSSTGDFEDVLMTREYAVMALRMFSYSPETMGLIPLMVSLANHGQPETMAFQAQMVMSSLNEGLNNALEISVSCAEDVPFMPMSTNVTNSLFGDDLFELMRARCELWDSVAVDPTFKQPVQSDIPTLLLSGEYDPVTPPKFAEKAMQTLSNSQHLVAKGQGHIVGTRGCMPKIITAFIKDPETELDTTCMKIFDNFSFFISMNGPQE</sequence>
<dbReference type="GO" id="GO:0004177">
    <property type="term" value="F:aminopeptidase activity"/>
    <property type="evidence" value="ECO:0007669"/>
    <property type="project" value="UniProtKB-EC"/>
</dbReference>
<feature type="non-terminal residue" evidence="3">
    <location>
        <position position="1"/>
    </location>
</feature>
<dbReference type="InterPro" id="IPR029058">
    <property type="entry name" value="AB_hydrolase_fold"/>
</dbReference>
<feature type="domain" description="Peptidase S33 tripeptidyl aminopeptidase-like C-terminal" evidence="2">
    <location>
        <begin position="248"/>
        <end position="345"/>
    </location>
</feature>
<dbReference type="GO" id="GO:0005737">
    <property type="term" value="C:cytoplasm"/>
    <property type="evidence" value="ECO:0007669"/>
    <property type="project" value="InterPro"/>
</dbReference>
<gene>
    <name evidence="3" type="ORF">MNBD_GAMMA02-1461</name>
</gene>
<evidence type="ECO:0000259" key="2">
    <source>
        <dbReference type="Pfam" id="PF08386"/>
    </source>
</evidence>
<dbReference type="Gene3D" id="3.40.50.1820">
    <property type="entry name" value="alpha/beta hydrolase"/>
    <property type="match status" value="1"/>
</dbReference>
<dbReference type="InterPro" id="IPR005944">
    <property type="entry name" value="Pro_iminopeptidase"/>
</dbReference>
<dbReference type="GO" id="GO:0006508">
    <property type="term" value="P:proteolysis"/>
    <property type="evidence" value="ECO:0007669"/>
    <property type="project" value="InterPro"/>
</dbReference>